<gene>
    <name evidence="1" type="ORF">J8N05_14090</name>
</gene>
<comment type="caution">
    <text evidence="1">The sequence shown here is derived from an EMBL/GenBank/DDBJ whole genome shotgun (WGS) entry which is preliminary data.</text>
</comment>
<dbReference type="AlphaFoldDB" id="A0A940XSW6"/>
<sequence>MSDGSLVGPDGGRLFCIPINSVFAQASSDVLRAFREHASRAVELPAGAVPGGVWANEAEALNSMPEGPERDARWDLHNLLVDACRLIWTHALDHVRALEYDLMMSPPPVWSPLTLCRATLEGAAFVGYLCDPAVSVGQRIARAASLRVKEAQNQSGAAVMLGPEEQAAAVRDIAEAEQLVTAAGAVQQVNRRGRLAGYAVDGESAPLDHSISAEIRAFLPSWSTSSYPLVSGAAHGRPWMIARGRSADGSWTGEAATVVAALITVMGALEAGIEAWGTYLGRDVSTVLVEMEEARMSFLSDSFGLAYRSS</sequence>
<accession>A0A940XSW6</accession>
<keyword evidence="2" id="KW-1185">Reference proteome</keyword>
<protein>
    <submittedName>
        <fullName evidence="1">Uncharacterized protein</fullName>
    </submittedName>
</protein>
<dbReference type="Proteomes" id="UP000677413">
    <property type="component" value="Unassembled WGS sequence"/>
</dbReference>
<reference evidence="1 2" key="1">
    <citation type="submission" date="2021-04" db="EMBL/GenBank/DDBJ databases">
        <authorList>
            <person name="Tang X."/>
            <person name="Zhou X."/>
            <person name="Chen X."/>
            <person name="Cernava T."/>
            <person name="Zhang C."/>
        </authorList>
    </citation>
    <scope>NUCLEOTIDE SEQUENCE [LARGE SCALE GENOMIC DNA]</scope>
    <source>
        <strain evidence="1 2">BH-SS-21</strain>
    </source>
</reference>
<dbReference type="EMBL" id="JAGPYQ010000001">
    <property type="protein sequence ID" value="MBQ0849335.1"/>
    <property type="molecule type" value="Genomic_DNA"/>
</dbReference>
<evidence type="ECO:0000313" key="1">
    <source>
        <dbReference type="EMBL" id="MBQ0849335.1"/>
    </source>
</evidence>
<dbReference type="RefSeq" id="WP_210882994.1">
    <property type="nucleotide sequence ID" value="NZ_JAGPYQ010000001.1"/>
</dbReference>
<name>A0A940XSW6_9ACTN</name>
<organism evidence="1 2">
    <name type="scientific">Streptomyces liliiviolaceus</name>
    <dbReference type="NCBI Taxonomy" id="2823109"/>
    <lineage>
        <taxon>Bacteria</taxon>
        <taxon>Bacillati</taxon>
        <taxon>Actinomycetota</taxon>
        <taxon>Actinomycetes</taxon>
        <taxon>Kitasatosporales</taxon>
        <taxon>Streptomycetaceae</taxon>
        <taxon>Streptomyces</taxon>
    </lineage>
</organism>
<evidence type="ECO:0000313" key="2">
    <source>
        <dbReference type="Proteomes" id="UP000677413"/>
    </source>
</evidence>
<proteinExistence type="predicted"/>